<keyword evidence="3 7" id="KW-0032">Aminotransferase</keyword>
<dbReference type="InterPro" id="IPR050103">
    <property type="entry name" value="Class-III_PLP-dep_AT"/>
</dbReference>
<dbReference type="InterPro" id="IPR015422">
    <property type="entry name" value="PyrdxlP-dep_Trfase_small"/>
</dbReference>
<dbReference type="EMBL" id="JAUQOM010000053">
    <property type="protein sequence ID" value="MDO7837611.1"/>
    <property type="molecule type" value="Genomic_DNA"/>
</dbReference>
<evidence type="ECO:0000256" key="5">
    <source>
        <dbReference type="ARBA" id="ARBA00022898"/>
    </source>
</evidence>
<dbReference type="CDD" id="cd00610">
    <property type="entry name" value="OAT_like"/>
    <property type="match status" value="1"/>
</dbReference>
<dbReference type="InterPro" id="IPR004632">
    <property type="entry name" value="4NH2But_aminotransferase_bac"/>
</dbReference>
<dbReference type="Pfam" id="PF00202">
    <property type="entry name" value="Aminotran_3"/>
    <property type="match status" value="1"/>
</dbReference>
<organism evidence="7 8">
    <name type="scientific">Sphingobium cyanobacteriorum</name>
    <dbReference type="NCBI Taxonomy" id="3063954"/>
    <lineage>
        <taxon>Bacteria</taxon>
        <taxon>Pseudomonadati</taxon>
        <taxon>Pseudomonadota</taxon>
        <taxon>Alphaproteobacteria</taxon>
        <taxon>Sphingomonadales</taxon>
        <taxon>Sphingomonadaceae</taxon>
        <taxon>Sphingobium</taxon>
    </lineage>
</organism>
<dbReference type="EC" id="2.6.1.19" evidence="7"/>
<dbReference type="Proteomes" id="UP001176471">
    <property type="component" value="Unassembled WGS sequence"/>
</dbReference>
<dbReference type="InterPro" id="IPR005814">
    <property type="entry name" value="Aminotrans_3"/>
</dbReference>
<name>A0ABT8ZW06_9SPHN</name>
<comment type="cofactor">
    <cofactor evidence="1">
        <name>pyridoxal 5'-phosphate</name>
        <dbReference type="ChEBI" id="CHEBI:597326"/>
    </cofactor>
</comment>
<evidence type="ECO:0000313" key="7">
    <source>
        <dbReference type="EMBL" id="MDO7837611.1"/>
    </source>
</evidence>
<dbReference type="InterPro" id="IPR015424">
    <property type="entry name" value="PyrdxlP-dep_Trfase"/>
</dbReference>
<dbReference type="InterPro" id="IPR015421">
    <property type="entry name" value="PyrdxlP-dep_Trfase_major"/>
</dbReference>
<comment type="caution">
    <text evidence="7">The sequence shown here is derived from an EMBL/GenBank/DDBJ whole genome shotgun (WGS) entry which is preliminary data.</text>
</comment>
<accession>A0ABT8ZW06</accession>
<evidence type="ECO:0000256" key="2">
    <source>
        <dbReference type="ARBA" id="ARBA00008954"/>
    </source>
</evidence>
<dbReference type="NCBIfam" id="TIGR00700">
    <property type="entry name" value="GABAtrnsam"/>
    <property type="match status" value="1"/>
</dbReference>
<evidence type="ECO:0000256" key="4">
    <source>
        <dbReference type="ARBA" id="ARBA00022679"/>
    </source>
</evidence>
<sequence>MTTNSSLAQRRSAAVPRGVGSSTAIYADRAENAELWDVEGRRFVDFAGGIAVLNVGHRHPRVMSAVHDQLARFTHTAFQVAPYESYVALAERLNRLAPFSGDAKTILFTTGAEATENAVKIARVATGRSAVIAFAGGFHGRTLLASAMTGKVSPYKRGFGPFPGEIHHIPFPSASKGLDTQDSLAALDMLFAADVDPARVAAIIIEPIQGEGGFNVAPPELLQALRERCDAHGILLIVDEVQTGFARTGRMFGVEHSGVEPDLVCIAKSLGGGFPLSGVIGRAAIMDSVEPGGLGGTYGGSPVACAAALAVLDVIEDEALLARADAMGARIRARISAAGQRNDTVPIANLRGHGAMIGFDVMNASTGKVDGEGAKALCARALEAGLILLSCGTQGETIRILVPLTASDALLDEGLDALEAALVPGSRAAVEANVGSETAPA</sequence>
<keyword evidence="5 6" id="KW-0663">Pyridoxal phosphate</keyword>
<keyword evidence="4 7" id="KW-0808">Transferase</keyword>
<comment type="similarity">
    <text evidence="2 6">Belongs to the class-III pyridoxal-phosphate-dependent aminotransferase family.</text>
</comment>
<dbReference type="Gene3D" id="3.40.640.10">
    <property type="entry name" value="Type I PLP-dependent aspartate aminotransferase-like (Major domain)"/>
    <property type="match status" value="1"/>
</dbReference>
<dbReference type="InterPro" id="IPR049704">
    <property type="entry name" value="Aminotrans_3_PPA_site"/>
</dbReference>
<dbReference type="PANTHER" id="PTHR11986">
    <property type="entry name" value="AMINOTRANSFERASE CLASS III"/>
    <property type="match status" value="1"/>
</dbReference>
<dbReference type="PROSITE" id="PS00600">
    <property type="entry name" value="AA_TRANSFER_CLASS_3"/>
    <property type="match status" value="1"/>
</dbReference>
<gene>
    <name evidence="7" type="primary">gabT</name>
    <name evidence="7" type="ORF">Q4610_21500</name>
</gene>
<evidence type="ECO:0000313" key="8">
    <source>
        <dbReference type="Proteomes" id="UP001176471"/>
    </source>
</evidence>
<dbReference type="Gene3D" id="3.90.1150.10">
    <property type="entry name" value="Aspartate Aminotransferase, domain 1"/>
    <property type="match status" value="1"/>
</dbReference>
<protein>
    <submittedName>
        <fullName evidence="7">4-aminobutyrate--2-oxoglutarate transaminase</fullName>
        <ecNumber evidence="7">2.6.1.19</ecNumber>
    </submittedName>
</protein>
<evidence type="ECO:0000256" key="6">
    <source>
        <dbReference type="RuleBase" id="RU003560"/>
    </source>
</evidence>
<dbReference type="GO" id="GO:0034386">
    <property type="term" value="F:4-aminobutyrate:2-oxoglutarate transaminase activity"/>
    <property type="evidence" value="ECO:0007669"/>
    <property type="project" value="UniProtKB-EC"/>
</dbReference>
<evidence type="ECO:0000256" key="1">
    <source>
        <dbReference type="ARBA" id="ARBA00001933"/>
    </source>
</evidence>
<dbReference type="PIRSF" id="PIRSF000521">
    <property type="entry name" value="Transaminase_4ab_Lys_Orn"/>
    <property type="match status" value="1"/>
</dbReference>
<reference evidence="7" key="1">
    <citation type="submission" date="2023-07" db="EMBL/GenBank/DDBJ databases">
        <title>Bacterial whole genome sequence for Sphingobium sp. HBC34.</title>
        <authorList>
            <person name="Le V."/>
            <person name="Ko S.-R."/>
            <person name="Ahn C.-Y."/>
            <person name="Oh H.-M."/>
        </authorList>
    </citation>
    <scope>NUCLEOTIDE SEQUENCE</scope>
    <source>
        <strain evidence="7">HBC34</strain>
    </source>
</reference>
<keyword evidence="8" id="KW-1185">Reference proteome</keyword>
<proteinExistence type="inferred from homology"/>
<dbReference type="RefSeq" id="WP_304537815.1">
    <property type="nucleotide sequence ID" value="NZ_JAUQOM010000053.1"/>
</dbReference>
<dbReference type="SUPFAM" id="SSF53383">
    <property type="entry name" value="PLP-dependent transferases"/>
    <property type="match status" value="1"/>
</dbReference>
<evidence type="ECO:0000256" key="3">
    <source>
        <dbReference type="ARBA" id="ARBA00022576"/>
    </source>
</evidence>